<keyword evidence="1" id="KW-0732">Signal</keyword>
<evidence type="ECO:0008006" key="4">
    <source>
        <dbReference type="Google" id="ProtNLM"/>
    </source>
</evidence>
<gene>
    <name evidence="2" type="ORF">K470DRAFT_29518</name>
</gene>
<sequence>MLVSATTLGLFFIACSQKHFMEGETCEHCAVCVQQALIRPSSLLERSHEHSNLSARVAKNHFRRPLPQGVAPCGVHVLLHEAKAGQEDISSAKCSTRAVS</sequence>
<keyword evidence="3" id="KW-1185">Reference proteome</keyword>
<evidence type="ECO:0000313" key="3">
    <source>
        <dbReference type="Proteomes" id="UP000799421"/>
    </source>
</evidence>
<dbReference type="EMBL" id="MU005970">
    <property type="protein sequence ID" value="KAF2861748.1"/>
    <property type="molecule type" value="Genomic_DNA"/>
</dbReference>
<reference evidence="2" key="1">
    <citation type="journal article" date="2020" name="Stud. Mycol.">
        <title>101 Dothideomycetes genomes: a test case for predicting lifestyles and emergence of pathogens.</title>
        <authorList>
            <person name="Haridas S."/>
            <person name="Albert R."/>
            <person name="Binder M."/>
            <person name="Bloem J."/>
            <person name="Labutti K."/>
            <person name="Salamov A."/>
            <person name="Andreopoulos B."/>
            <person name="Baker S."/>
            <person name="Barry K."/>
            <person name="Bills G."/>
            <person name="Bluhm B."/>
            <person name="Cannon C."/>
            <person name="Castanera R."/>
            <person name="Culley D."/>
            <person name="Daum C."/>
            <person name="Ezra D."/>
            <person name="Gonzalez J."/>
            <person name="Henrissat B."/>
            <person name="Kuo A."/>
            <person name="Liang C."/>
            <person name="Lipzen A."/>
            <person name="Lutzoni F."/>
            <person name="Magnuson J."/>
            <person name="Mondo S."/>
            <person name="Nolan M."/>
            <person name="Ohm R."/>
            <person name="Pangilinan J."/>
            <person name="Park H.-J."/>
            <person name="Ramirez L."/>
            <person name="Alfaro M."/>
            <person name="Sun H."/>
            <person name="Tritt A."/>
            <person name="Yoshinaga Y."/>
            <person name="Zwiers L.-H."/>
            <person name="Turgeon B."/>
            <person name="Goodwin S."/>
            <person name="Spatafora J."/>
            <person name="Crous P."/>
            <person name="Grigoriev I."/>
        </authorList>
    </citation>
    <scope>NUCLEOTIDE SEQUENCE</scope>
    <source>
        <strain evidence="2">CBS 480.64</strain>
    </source>
</reference>
<dbReference type="Proteomes" id="UP000799421">
    <property type="component" value="Unassembled WGS sequence"/>
</dbReference>
<feature type="chain" id="PRO_5025438521" description="Secreted protein" evidence="1">
    <location>
        <begin position="24"/>
        <end position="100"/>
    </location>
</feature>
<feature type="signal peptide" evidence="1">
    <location>
        <begin position="1"/>
        <end position="23"/>
    </location>
</feature>
<evidence type="ECO:0000313" key="2">
    <source>
        <dbReference type="EMBL" id="KAF2861748.1"/>
    </source>
</evidence>
<proteinExistence type="predicted"/>
<accession>A0A6A7C4W4</accession>
<protein>
    <recommendedName>
        <fullName evidence="4">Secreted protein</fullName>
    </recommendedName>
</protein>
<dbReference type="AlphaFoldDB" id="A0A6A7C4W4"/>
<organism evidence="2 3">
    <name type="scientific">Piedraia hortae CBS 480.64</name>
    <dbReference type="NCBI Taxonomy" id="1314780"/>
    <lineage>
        <taxon>Eukaryota</taxon>
        <taxon>Fungi</taxon>
        <taxon>Dikarya</taxon>
        <taxon>Ascomycota</taxon>
        <taxon>Pezizomycotina</taxon>
        <taxon>Dothideomycetes</taxon>
        <taxon>Dothideomycetidae</taxon>
        <taxon>Capnodiales</taxon>
        <taxon>Piedraiaceae</taxon>
        <taxon>Piedraia</taxon>
    </lineage>
</organism>
<evidence type="ECO:0000256" key="1">
    <source>
        <dbReference type="SAM" id="SignalP"/>
    </source>
</evidence>
<name>A0A6A7C4W4_9PEZI</name>